<reference evidence="3 4" key="1">
    <citation type="submission" date="2024-02" db="EMBL/GenBank/DDBJ databases">
        <title>A chromosome-level genome assembly of Drosophila madeirensis, a fruit fly species endemic to Madeira island.</title>
        <authorList>
            <person name="Tomihara K."/>
            <person name="Llopart A."/>
            <person name="Yamamoto D."/>
        </authorList>
    </citation>
    <scope>NUCLEOTIDE SEQUENCE [LARGE SCALE GENOMIC DNA]</scope>
    <source>
        <strain evidence="3 4">RF1</strain>
    </source>
</reference>
<keyword evidence="4" id="KW-1185">Reference proteome</keyword>
<evidence type="ECO:0000259" key="2">
    <source>
        <dbReference type="Pfam" id="PF05303"/>
    </source>
</evidence>
<dbReference type="PANTHER" id="PTHR12490">
    <property type="entry name" value="GSK3B-INTERACTING PROTEIN"/>
    <property type="match status" value="1"/>
</dbReference>
<dbReference type="Gene3D" id="3.30.2280.10">
    <property type="entry name" value="Hypothetical protein (hspc210)"/>
    <property type="match status" value="1"/>
</dbReference>
<comment type="similarity">
    <text evidence="1">Belongs to the GSKIP family.</text>
</comment>
<organism evidence="3 4">
    <name type="scientific">Drosophila madeirensis</name>
    <name type="common">Fruit fly</name>
    <dbReference type="NCBI Taxonomy" id="30013"/>
    <lineage>
        <taxon>Eukaryota</taxon>
        <taxon>Metazoa</taxon>
        <taxon>Ecdysozoa</taxon>
        <taxon>Arthropoda</taxon>
        <taxon>Hexapoda</taxon>
        <taxon>Insecta</taxon>
        <taxon>Pterygota</taxon>
        <taxon>Neoptera</taxon>
        <taxon>Endopterygota</taxon>
        <taxon>Diptera</taxon>
        <taxon>Brachycera</taxon>
        <taxon>Muscomorpha</taxon>
        <taxon>Ephydroidea</taxon>
        <taxon>Drosophilidae</taxon>
        <taxon>Drosophila</taxon>
        <taxon>Sophophora</taxon>
    </lineage>
</organism>
<name>A0AAU9G3Y9_DROMD</name>
<dbReference type="Proteomes" id="UP001500889">
    <property type="component" value="Chromosome E"/>
</dbReference>
<dbReference type="InterPro" id="IPR037395">
    <property type="entry name" value="GSKIP"/>
</dbReference>
<proteinExistence type="inferred from homology"/>
<dbReference type="PANTHER" id="PTHR12490:SF4">
    <property type="entry name" value="GSK3B-INTERACTING PROTEIN"/>
    <property type="match status" value="1"/>
</dbReference>
<dbReference type="InterPro" id="IPR007967">
    <property type="entry name" value="GSKIP_dom"/>
</dbReference>
<dbReference type="SUPFAM" id="SSF103107">
    <property type="entry name" value="Hypothetical protein c14orf129, hspc210"/>
    <property type="match status" value="1"/>
</dbReference>
<dbReference type="GO" id="GO:0051018">
    <property type="term" value="F:protein kinase A binding"/>
    <property type="evidence" value="ECO:0007669"/>
    <property type="project" value="TreeGrafter"/>
</dbReference>
<dbReference type="InterPro" id="IPR023231">
    <property type="entry name" value="GSKIP_dom_sf"/>
</dbReference>
<gene>
    <name evidence="3" type="ORF">DMAD_02523</name>
</gene>
<dbReference type="Pfam" id="PF05303">
    <property type="entry name" value="GSKIP_dom"/>
    <property type="match status" value="1"/>
</dbReference>
<sequence length="119" mass="13589">MSVARHGECRFDAYSEASRMASAFKEFADHLIVAEFLPHNDRVAYLNLRTLEQEIYCVELRYAGFGIVGYDFDRIEDEVSNCDWVYLSAHRLLAAISPLYAEVAERSRRHPTSGQGVAR</sequence>
<dbReference type="EMBL" id="AP029267">
    <property type="protein sequence ID" value="BFG03218.1"/>
    <property type="molecule type" value="Genomic_DNA"/>
</dbReference>
<feature type="domain" description="GSKIP" evidence="2">
    <location>
        <begin position="15"/>
        <end position="102"/>
    </location>
</feature>
<evidence type="ECO:0000256" key="1">
    <source>
        <dbReference type="ARBA" id="ARBA00009571"/>
    </source>
</evidence>
<dbReference type="AlphaFoldDB" id="A0AAU9G3Y9"/>
<dbReference type="GO" id="GO:0060828">
    <property type="term" value="P:regulation of canonical Wnt signaling pathway"/>
    <property type="evidence" value="ECO:0007669"/>
    <property type="project" value="InterPro"/>
</dbReference>
<accession>A0AAU9G3Y9</accession>
<protein>
    <submittedName>
        <fullName evidence="3">Protein GSKIP homolog</fullName>
    </submittedName>
</protein>
<evidence type="ECO:0000313" key="4">
    <source>
        <dbReference type="Proteomes" id="UP001500889"/>
    </source>
</evidence>
<evidence type="ECO:0000313" key="3">
    <source>
        <dbReference type="EMBL" id="BFG03218.1"/>
    </source>
</evidence>
<dbReference type="GO" id="GO:0019207">
    <property type="term" value="F:kinase regulator activity"/>
    <property type="evidence" value="ECO:0007669"/>
    <property type="project" value="TreeGrafter"/>
</dbReference>
<dbReference type="GO" id="GO:0005737">
    <property type="term" value="C:cytoplasm"/>
    <property type="evidence" value="ECO:0007669"/>
    <property type="project" value="TreeGrafter"/>
</dbReference>